<dbReference type="InterPro" id="IPR027417">
    <property type="entry name" value="P-loop_NTPase"/>
</dbReference>
<dbReference type="AlphaFoldDB" id="A0A2I9D8J5"/>
<reference evidence="2" key="1">
    <citation type="submission" date="2018-01" db="EMBL/GenBank/DDBJ databases">
        <title>Draft Genome Sequence of the Radioresistant Bacterium Deinococcus aerius TR0125, Isolated from the Higher Atmosphere above Japan.</title>
        <authorList>
            <person name="Satoh K."/>
            <person name="Arai H."/>
            <person name="Sanzen T."/>
            <person name="Kawaguchi Y."/>
            <person name="Hayashi H."/>
            <person name="Yokobori S."/>
            <person name="Yamagishi A."/>
            <person name="Oono Y."/>
            <person name="Narumi I."/>
        </authorList>
    </citation>
    <scope>NUCLEOTIDE SEQUENCE [LARGE SCALE GENOMIC DNA]</scope>
    <source>
        <strain evidence="2">TR0125</strain>
    </source>
</reference>
<sequence length="1029" mass="110698">MRGMTDFEARLRSLHLRRAGLALGLWGEPGVGKTFTARAWLRGSACRTVTVHARAPLADLVRAVPGSPRLPAWAEPTLERLARGEYVETAHAAEAALARLRAAAPLILHVEDLHEVSPERLDFFSALARGTRRSRGVGLLVTSRTRPPEAFEAERCEPLDAERTRLLIEGEVGGRLPGEAAEWVFRRAAGNPLFTLAYVRDLARTGHLWNDTRHWHWREPAREVVPLSVEALIEGALREAAGVPTLAAALGARATLPQGAGRGLWARVAALTPDELEAARLELERRSVFVGENFAHPLYRELCGHVLDPAGQRELARRALVLLPPDDPAETAALIEAAGLEASGARALLGAAARRAQAAGNGVVAARFLARAAGHARGGEAARLALEAARNLREVDVGEATRLARLAAGDPATREEALWLQAELLAAQGQGREGERLLEDLPPEVRRGPAFLARVLGLRAQDNHGLIELLDAHPGLLAHADPGTLWRAARALAYQGRSEEAEAIAVGVLARPGLSPEGRALALKAQSVVRQVRGDFEGMERLEHEVLDLARASGNLRLTDAALFNRAMALGTLGRLRERDACLEEALRVCRALGDPTAHVIAQVAYGTALAESGEYERAETLLLEARAFLEGVDVSGYLVDCECALSELYRSWQPAHSRVLAVRHAGAALDHARRLDDLRSRVQSLSTLSLAEGWAGEAGRAAALAGEALDLLGALDMPELRLIALKARGTALAALGHTDEARAALSEAEAIARRMGNPREAHAAGLHLDRLANDLAGARERLAWFETHGLPGHAAQARRLFPELETGPTPAAAPTLRLDVLGEMCFGDGGGTRPVRGGRRQELLALLLQARLRGQAEVSRPGLLEALYPGVGERQAAVSLKELVHLTRSALGRGLIQTTPGGYALGEVGSDAETFLRTGETRLWRGPYLAGLTLDLADDSVREALHHALRERMAALLGPDPLETARLGRLLLEAEPYDRGALLLTLRALRAGGNHRGLKRLYEDARARWREVGETLPPHWAELIGASA</sequence>
<evidence type="ECO:0000313" key="1">
    <source>
        <dbReference type="EMBL" id="GBF06870.1"/>
    </source>
</evidence>
<keyword evidence="2" id="KW-1185">Reference proteome</keyword>
<dbReference type="EMBL" id="BFAG01000011">
    <property type="protein sequence ID" value="GBF06870.1"/>
    <property type="molecule type" value="Genomic_DNA"/>
</dbReference>
<protein>
    <submittedName>
        <fullName evidence="1">Tetratricopeptide TPR_4</fullName>
    </submittedName>
</protein>
<gene>
    <name evidence="1" type="ORF">DAERI_110052</name>
</gene>
<dbReference type="SUPFAM" id="SSF52540">
    <property type="entry name" value="P-loop containing nucleoside triphosphate hydrolases"/>
    <property type="match status" value="1"/>
</dbReference>
<dbReference type="InterPro" id="IPR036388">
    <property type="entry name" value="WH-like_DNA-bd_sf"/>
</dbReference>
<name>A0A2I9D8J5_9DEIO</name>
<organism evidence="1 2">
    <name type="scientific">Deinococcus aerius</name>
    <dbReference type="NCBI Taxonomy" id="200253"/>
    <lineage>
        <taxon>Bacteria</taxon>
        <taxon>Thermotogati</taxon>
        <taxon>Deinococcota</taxon>
        <taxon>Deinococci</taxon>
        <taxon>Deinococcales</taxon>
        <taxon>Deinococcaceae</taxon>
        <taxon>Deinococcus</taxon>
    </lineage>
</organism>
<dbReference type="Gene3D" id="1.25.40.10">
    <property type="entry name" value="Tetratricopeptide repeat domain"/>
    <property type="match status" value="2"/>
</dbReference>
<proteinExistence type="predicted"/>
<accession>A0A2I9D8J5</accession>
<evidence type="ECO:0000313" key="2">
    <source>
        <dbReference type="Proteomes" id="UP000236569"/>
    </source>
</evidence>
<comment type="caution">
    <text evidence="1">The sequence shown here is derived from an EMBL/GenBank/DDBJ whole genome shotgun (WGS) entry which is preliminary data.</text>
</comment>
<dbReference type="SUPFAM" id="SSF48452">
    <property type="entry name" value="TPR-like"/>
    <property type="match status" value="2"/>
</dbReference>
<dbReference type="InterPro" id="IPR011990">
    <property type="entry name" value="TPR-like_helical_dom_sf"/>
</dbReference>
<dbReference type="Gene3D" id="1.10.10.10">
    <property type="entry name" value="Winged helix-like DNA-binding domain superfamily/Winged helix DNA-binding domain"/>
    <property type="match status" value="1"/>
</dbReference>
<dbReference type="Proteomes" id="UP000236569">
    <property type="component" value="Unassembled WGS sequence"/>
</dbReference>